<gene>
    <name evidence="1" type="ORF">MM415B01455_0006</name>
</gene>
<name>A0A6M3ILW3_9ZZZZ</name>
<sequence length="208" mass="24286">MLNIRGLNMWKMAIIHVICTAYKRPIELRHAIDNFLMQTNNRWMLNIIHDGEAPTEIKKIISSYSDLRIKFTETISVNGKHGHPNRKFMLEKIPNLNIDDYVLITNEDNYYVPVFVEYFLEKTKRGDVGLVYCDTIHSYMGYDVLRTQLKENFIDMGSFIVRLDIAKEIGFNHEHLSADGKYAEECAKMCIVKGLKTIHIQKCLFVHN</sequence>
<organism evidence="1">
    <name type="scientific">viral metagenome</name>
    <dbReference type="NCBI Taxonomy" id="1070528"/>
    <lineage>
        <taxon>unclassified sequences</taxon>
        <taxon>metagenomes</taxon>
        <taxon>organismal metagenomes</taxon>
    </lineage>
</organism>
<dbReference type="Gene3D" id="3.90.550.10">
    <property type="entry name" value="Spore Coat Polysaccharide Biosynthesis Protein SpsA, Chain A"/>
    <property type="match status" value="1"/>
</dbReference>
<keyword evidence="1" id="KW-0808">Transferase</keyword>
<proteinExistence type="predicted"/>
<protein>
    <submittedName>
        <fullName evidence="1">Putative glycosyltransferase</fullName>
    </submittedName>
</protein>
<evidence type="ECO:0000313" key="1">
    <source>
        <dbReference type="EMBL" id="QJA58403.1"/>
    </source>
</evidence>
<dbReference type="EMBL" id="MT141322">
    <property type="protein sequence ID" value="QJA58403.1"/>
    <property type="molecule type" value="Genomic_DNA"/>
</dbReference>
<dbReference type="InterPro" id="IPR029044">
    <property type="entry name" value="Nucleotide-diphossugar_trans"/>
</dbReference>
<dbReference type="GO" id="GO:0016740">
    <property type="term" value="F:transferase activity"/>
    <property type="evidence" value="ECO:0007669"/>
    <property type="project" value="UniProtKB-KW"/>
</dbReference>
<accession>A0A6M3ILW3</accession>
<dbReference type="AlphaFoldDB" id="A0A6M3ILW3"/>
<dbReference type="SUPFAM" id="SSF53448">
    <property type="entry name" value="Nucleotide-diphospho-sugar transferases"/>
    <property type="match status" value="1"/>
</dbReference>
<reference evidence="1" key="1">
    <citation type="submission" date="2020-03" db="EMBL/GenBank/DDBJ databases">
        <title>The deep terrestrial virosphere.</title>
        <authorList>
            <person name="Holmfeldt K."/>
            <person name="Nilsson E."/>
            <person name="Simone D."/>
            <person name="Lopez-Fernandez M."/>
            <person name="Wu X."/>
            <person name="de Brujin I."/>
            <person name="Lundin D."/>
            <person name="Andersson A."/>
            <person name="Bertilsson S."/>
            <person name="Dopson M."/>
        </authorList>
    </citation>
    <scope>NUCLEOTIDE SEQUENCE</scope>
    <source>
        <strain evidence="1">MM415B01455</strain>
    </source>
</reference>